<keyword evidence="6 11" id="KW-0274">FAD</keyword>
<evidence type="ECO:0000256" key="12">
    <source>
        <dbReference type="PIRSR" id="PIRSR006816-2"/>
    </source>
</evidence>
<dbReference type="CDD" id="cd06220">
    <property type="entry name" value="DHOD_e_trans_like2"/>
    <property type="match status" value="1"/>
</dbReference>
<dbReference type="AlphaFoldDB" id="A0AA51UFH4"/>
<comment type="cofactor">
    <cofactor evidence="11">
        <name>FAD</name>
        <dbReference type="ChEBI" id="CHEBI:57692"/>
    </cofactor>
    <text evidence="11">Binds 1 FAD per subunit.</text>
</comment>
<evidence type="ECO:0000259" key="13">
    <source>
        <dbReference type="PROSITE" id="PS51384"/>
    </source>
</evidence>
<dbReference type="PANTHER" id="PTHR43513:SF3">
    <property type="entry name" value="DIHYDROOROTATE DEHYDROGENASE B (NAD(+)), ELECTRON TRANSFER SUBUNIT-RELATED"/>
    <property type="match status" value="1"/>
</dbReference>
<dbReference type="SUPFAM" id="SSF63380">
    <property type="entry name" value="Riboflavin synthase domain-like"/>
    <property type="match status" value="1"/>
</dbReference>
<dbReference type="KEGG" id="mmav:RE476_00200"/>
<name>A0AA51UFH4_9EURY</name>
<dbReference type="Gene3D" id="2.40.30.10">
    <property type="entry name" value="Translation factors"/>
    <property type="match status" value="1"/>
</dbReference>
<dbReference type="Pfam" id="PF10418">
    <property type="entry name" value="DHODB_Fe-S_bind"/>
    <property type="match status" value="1"/>
</dbReference>
<dbReference type="PROSITE" id="PS51384">
    <property type="entry name" value="FAD_FR"/>
    <property type="match status" value="1"/>
</dbReference>
<feature type="binding site" evidence="11 12">
    <location>
        <position position="216"/>
    </location>
    <ligand>
        <name>[2Fe-2S] cluster</name>
        <dbReference type="ChEBI" id="CHEBI:190135"/>
    </ligand>
</feature>
<keyword evidence="10 11" id="KW-0411">Iron-sulfur</keyword>
<evidence type="ECO:0000256" key="2">
    <source>
        <dbReference type="ARBA" id="ARBA00022448"/>
    </source>
</evidence>
<evidence type="ECO:0000256" key="6">
    <source>
        <dbReference type="ARBA" id="ARBA00022827"/>
    </source>
</evidence>
<evidence type="ECO:0000256" key="3">
    <source>
        <dbReference type="ARBA" id="ARBA00022630"/>
    </source>
</evidence>
<dbReference type="InterPro" id="IPR039261">
    <property type="entry name" value="FNR_nucleotide-bd"/>
</dbReference>
<comment type="similarity">
    <text evidence="1 11">Belongs to the PyrK family.</text>
</comment>
<dbReference type="PANTHER" id="PTHR43513">
    <property type="entry name" value="DIHYDROOROTATE DEHYDROGENASE B (NAD(+)), ELECTRON TRANSFER SUBUNIT"/>
    <property type="match status" value="1"/>
</dbReference>
<comment type="subunit">
    <text evidence="11">Heterotetramer of 2 PyrK and 2 PyrD type B subunits.</text>
</comment>
<dbReference type="HAMAP" id="MF_01211">
    <property type="entry name" value="DHODB_Fe_S_bind"/>
    <property type="match status" value="1"/>
</dbReference>
<dbReference type="Proteomes" id="UP001183006">
    <property type="component" value="Chromosome"/>
</dbReference>
<evidence type="ECO:0000256" key="10">
    <source>
        <dbReference type="ARBA" id="ARBA00023014"/>
    </source>
</evidence>
<protein>
    <recommendedName>
        <fullName evidence="11">Probable dihydroorotate dehydrogenase B (NAD(+)), electron transfer subunit</fullName>
    </recommendedName>
    <alternativeName>
        <fullName evidence="11">Dihydroorotate oxidase B, electron transfer subunit</fullName>
    </alternativeName>
</protein>
<dbReference type="PIRSF" id="PIRSF006816">
    <property type="entry name" value="Cyc3_hyd_g"/>
    <property type="match status" value="1"/>
</dbReference>
<dbReference type="GO" id="GO:0009055">
    <property type="term" value="F:electron transfer activity"/>
    <property type="evidence" value="ECO:0007669"/>
    <property type="project" value="UniProtKB-UniRule"/>
</dbReference>
<organism evidence="14 15">
    <name type="scientific">Methanolobus mangrovi</name>
    <dbReference type="NCBI Taxonomy" id="3072977"/>
    <lineage>
        <taxon>Archaea</taxon>
        <taxon>Methanobacteriati</taxon>
        <taxon>Methanobacteriota</taxon>
        <taxon>Stenosarchaea group</taxon>
        <taxon>Methanomicrobia</taxon>
        <taxon>Methanosarcinales</taxon>
        <taxon>Methanosarcinaceae</taxon>
        <taxon>Methanolobus</taxon>
    </lineage>
</organism>
<feature type="binding site" evidence="11 12">
    <location>
        <position position="211"/>
    </location>
    <ligand>
        <name>[2Fe-2S] cluster</name>
        <dbReference type="ChEBI" id="CHEBI:190135"/>
    </ligand>
</feature>
<dbReference type="Gene3D" id="3.40.50.80">
    <property type="entry name" value="Nucleotide-binding domain of ferredoxin-NADP reductase (FNR) module"/>
    <property type="match status" value="1"/>
</dbReference>
<dbReference type="GO" id="GO:0046872">
    <property type="term" value="F:metal ion binding"/>
    <property type="evidence" value="ECO:0007669"/>
    <property type="project" value="UniProtKB-KW"/>
</dbReference>
<keyword evidence="3 11" id="KW-0285">Flavoprotein</keyword>
<dbReference type="InterPro" id="IPR050353">
    <property type="entry name" value="PyrK_electron_transfer"/>
</dbReference>
<comment type="cofactor">
    <cofactor evidence="12">
        <name>[2Fe-2S] cluster</name>
        <dbReference type="ChEBI" id="CHEBI:190135"/>
    </cofactor>
    <text evidence="12">Binds 1 [2Fe-2S] cluster per subunit.</text>
</comment>
<dbReference type="RefSeq" id="WP_309308070.1">
    <property type="nucleotide sequence ID" value="NZ_CP133594.1"/>
</dbReference>
<evidence type="ECO:0000313" key="15">
    <source>
        <dbReference type="Proteomes" id="UP001183006"/>
    </source>
</evidence>
<dbReference type="InterPro" id="IPR017927">
    <property type="entry name" value="FAD-bd_FR_type"/>
</dbReference>
<dbReference type="EMBL" id="CP133594">
    <property type="protein sequence ID" value="WMW22274.1"/>
    <property type="molecule type" value="Genomic_DNA"/>
</dbReference>
<feature type="binding site" evidence="11 12">
    <location>
        <position position="229"/>
    </location>
    <ligand>
        <name>[2Fe-2S] cluster</name>
        <dbReference type="ChEBI" id="CHEBI:190135"/>
    </ligand>
</feature>
<dbReference type="GO" id="GO:0051537">
    <property type="term" value="F:2 iron, 2 sulfur cluster binding"/>
    <property type="evidence" value="ECO:0007669"/>
    <property type="project" value="UniProtKB-KW"/>
</dbReference>
<reference evidence="14" key="1">
    <citation type="submission" date="2023-08" db="EMBL/GenBank/DDBJ databases">
        <title>Methanolobus mangrovi sp. nov. and Methanolobus sediminis sp. nov, two novel methylotrophic methanogens isolated from mangrove sediments in China.</title>
        <authorList>
            <person name="Zhou J."/>
        </authorList>
    </citation>
    <scope>NUCLEOTIDE SEQUENCE</scope>
    <source>
        <strain evidence="14">FTZ2</strain>
    </source>
</reference>
<dbReference type="SUPFAM" id="SSF52343">
    <property type="entry name" value="Ferredoxin reductase-like, C-terminal NADP-linked domain"/>
    <property type="match status" value="1"/>
</dbReference>
<evidence type="ECO:0000256" key="7">
    <source>
        <dbReference type="ARBA" id="ARBA00022975"/>
    </source>
</evidence>
<keyword evidence="9 11" id="KW-0408">Iron</keyword>
<dbReference type="GO" id="GO:0044205">
    <property type="term" value="P:'de novo' UMP biosynthetic process"/>
    <property type="evidence" value="ECO:0007669"/>
    <property type="project" value="UniProtKB-UniRule"/>
</dbReference>
<dbReference type="GO" id="GO:0016491">
    <property type="term" value="F:oxidoreductase activity"/>
    <property type="evidence" value="ECO:0007669"/>
    <property type="project" value="InterPro"/>
</dbReference>
<dbReference type="InterPro" id="IPR017938">
    <property type="entry name" value="Riboflavin_synthase-like_b-brl"/>
</dbReference>
<accession>A0AA51UFH4</accession>
<keyword evidence="7 11" id="KW-0665">Pyrimidine biosynthesis</keyword>
<keyword evidence="4 11" id="KW-0001">2Fe-2S</keyword>
<dbReference type="GeneID" id="84228515"/>
<evidence type="ECO:0000256" key="11">
    <source>
        <dbReference type="HAMAP-Rule" id="MF_01211"/>
    </source>
</evidence>
<comment type="function">
    <text evidence="11">Responsible for channeling the electrons from the oxidation of dihydroorotate from the FMN redox center in the PyrD type B subunit to the ultimate electron acceptor NAD(+).</text>
</comment>
<keyword evidence="15" id="KW-1185">Reference proteome</keyword>
<evidence type="ECO:0000256" key="8">
    <source>
        <dbReference type="ARBA" id="ARBA00022982"/>
    </source>
</evidence>
<dbReference type="NCBIfam" id="NF000796">
    <property type="entry name" value="PRK00054.1-1"/>
    <property type="match status" value="1"/>
</dbReference>
<evidence type="ECO:0000256" key="5">
    <source>
        <dbReference type="ARBA" id="ARBA00022723"/>
    </source>
</evidence>
<keyword evidence="8 11" id="KW-0249">Electron transport</keyword>
<evidence type="ECO:0000256" key="1">
    <source>
        <dbReference type="ARBA" id="ARBA00006422"/>
    </source>
</evidence>
<keyword evidence="2 11" id="KW-0813">Transport</keyword>
<comment type="cofactor">
    <cofactor evidence="11">
        <name>[2Fe-2S] cluster</name>
        <dbReference type="ChEBI" id="CHEBI:190135"/>
    </cofactor>
    <text evidence="11">Binds 1 [2Fe-2S] cluster per subunit.</text>
</comment>
<gene>
    <name evidence="11" type="primary">pyrK</name>
    <name evidence="14" type="ORF">RE476_00200</name>
</gene>
<dbReference type="InterPro" id="IPR023455">
    <property type="entry name" value="Dihydroorotate_DHASE_ETsu"/>
</dbReference>
<keyword evidence="5 11" id="KW-0479">Metal-binding</keyword>
<feature type="binding site" evidence="11 12">
    <location>
        <position position="219"/>
    </location>
    <ligand>
        <name>[2Fe-2S] cluster</name>
        <dbReference type="ChEBI" id="CHEBI:190135"/>
    </ligand>
</feature>
<sequence length="259" mass="28257">MYPINVKITKIIRETPSTRTFVFDRSFDEAIAGQFVMVWIRGVDEIPMTLSSKNSITVQKVGDATEKLFCLEEGAELGIRGPFGKGFTLPGKDEKILLIAGGVGAAPLAPLAEYAASTGVCMSTILGARNADELLFVDRFVSCGEMHLTTDDGSAHRCGFVTDILAETDVAAYDRIYTCGPEMMMKAIFGMLEKENALEKTEFSLHRYFKCGIGVCGACCMDKKGLRVCKDGPVFNGMELIDSEFGSYMRGPSGNKKQF</sequence>
<comment type="pathway">
    <text evidence="11">Pyrimidine metabolism; UMP biosynthesis via de novo pathway; orotate from (S)-dihydroorotate (NAD(+) route): step 1/1.</text>
</comment>
<evidence type="ECO:0000256" key="4">
    <source>
        <dbReference type="ARBA" id="ARBA00022714"/>
    </source>
</evidence>
<feature type="domain" description="FAD-binding FR-type" evidence="13">
    <location>
        <begin position="1"/>
        <end position="89"/>
    </location>
</feature>
<proteinExistence type="inferred from homology"/>
<evidence type="ECO:0000313" key="14">
    <source>
        <dbReference type="EMBL" id="WMW22274.1"/>
    </source>
</evidence>
<evidence type="ECO:0000256" key="9">
    <source>
        <dbReference type="ARBA" id="ARBA00023004"/>
    </source>
</evidence>
<dbReference type="InterPro" id="IPR012165">
    <property type="entry name" value="Cyt_c3_hydrogenase_gsu"/>
</dbReference>
<dbReference type="Gene3D" id="2.10.240.10">
    <property type="entry name" value="Dihydroorotate dehydrogenase, electron transfer subunit"/>
    <property type="match status" value="1"/>
</dbReference>
<dbReference type="GO" id="GO:0050660">
    <property type="term" value="F:flavin adenine dinucleotide binding"/>
    <property type="evidence" value="ECO:0007669"/>
    <property type="project" value="InterPro"/>
</dbReference>
<dbReference type="InterPro" id="IPR037117">
    <property type="entry name" value="Dihydroorotate_DH_ele_sf"/>
</dbReference>
<dbReference type="InterPro" id="IPR019480">
    <property type="entry name" value="Dihydroorotate_DH_Fe-S-bd"/>
</dbReference>